<keyword evidence="3" id="KW-1185">Reference proteome</keyword>
<feature type="domain" description="T6SS Phospholipase effector Tle1-like catalytic" evidence="1">
    <location>
        <begin position="1"/>
        <end position="31"/>
    </location>
</feature>
<evidence type="ECO:0000313" key="2">
    <source>
        <dbReference type="EMBL" id="MVT70069.1"/>
    </source>
</evidence>
<dbReference type="EMBL" id="WQNF01000037">
    <property type="protein sequence ID" value="MVT70069.1"/>
    <property type="molecule type" value="Genomic_DNA"/>
</dbReference>
<name>A0A844T139_9BRAD</name>
<comment type="caution">
    <text evidence="2">The sequence shown here is derived from an EMBL/GenBank/DDBJ whole genome shotgun (WGS) entry which is preliminary data.</text>
</comment>
<gene>
    <name evidence="2" type="ORF">GPL21_33845</name>
</gene>
<dbReference type="Proteomes" id="UP000436468">
    <property type="component" value="Unassembled WGS sequence"/>
</dbReference>
<evidence type="ECO:0000313" key="3">
    <source>
        <dbReference type="Proteomes" id="UP000436468"/>
    </source>
</evidence>
<dbReference type="InterPro" id="IPR018712">
    <property type="entry name" value="Tle1-like_cat"/>
</dbReference>
<organism evidence="2 3">
    <name type="scientific">Bradyrhizobium pachyrhizi</name>
    <dbReference type="NCBI Taxonomy" id="280333"/>
    <lineage>
        <taxon>Bacteria</taxon>
        <taxon>Pseudomonadati</taxon>
        <taxon>Pseudomonadota</taxon>
        <taxon>Alphaproteobacteria</taxon>
        <taxon>Hyphomicrobiales</taxon>
        <taxon>Nitrobacteraceae</taxon>
        <taxon>Bradyrhizobium</taxon>
    </lineage>
</organism>
<dbReference type="AlphaFoldDB" id="A0A844T139"/>
<sequence length="72" mass="8235">MWFAGNHSDVGGSYPESETRLSDISLGWMAHAFQTFPDRKEPDGFGIKVHDFPPTHESAVRLWLHAQRPKRT</sequence>
<reference evidence="2 3" key="1">
    <citation type="submission" date="2019-12" db="EMBL/GenBank/DDBJ databases">
        <title>Draft genome sequences Bradyrhizobium cajani AMBPC1010, Bradyrhizobium pachyrhizi AMBPC1040 and Bradyrhizobium yuanmingense ALSPC3051, three plant growth promoting strains isolated from nodules of Cajanus cajan L. in Dominican Republic.</title>
        <authorList>
            <person name="Flores-Felix J.D."/>
            <person name="Araujo J."/>
            <person name="Diaz-Alcantara C."/>
            <person name="Gonzalez-Andres F."/>
            <person name="Velazquez E."/>
        </authorList>
    </citation>
    <scope>NUCLEOTIDE SEQUENCE [LARGE SCALE GENOMIC DNA]</scope>
    <source>
        <strain evidence="2 3">1040</strain>
    </source>
</reference>
<proteinExistence type="predicted"/>
<dbReference type="Pfam" id="PF09994">
    <property type="entry name" value="T6SS_Tle1-like_cat"/>
    <property type="match status" value="1"/>
</dbReference>
<protein>
    <recommendedName>
        <fullName evidence="1">T6SS Phospholipase effector Tle1-like catalytic domain-containing protein</fullName>
    </recommendedName>
</protein>
<evidence type="ECO:0000259" key="1">
    <source>
        <dbReference type="Pfam" id="PF09994"/>
    </source>
</evidence>
<accession>A0A844T139</accession>